<sequence length="411" mass="48281">MQLNFIIRHKEDLLNYFDSSQKLEIVNLNQMKELLEMNISPDIWENAQKLELLSFNQEFIELTRTFKFSCKFTQYFHLISFLSNLTKLDLKFNKISDISTIYKLKNLKNLDVSSNIIEDILPIRLLKDLTILDVSFNKITSYNIALPNLVDLKISCNKLQDQSGLQYSPKLMNLDISETKTTNIEVIPQQLFCLRVLKLSFNNISNISYISNFKYLQSLHLDNNNELQNVKPLKDCTQITELNMSNTSIADIWPLQFMKNIKTLDMFKTKVIDLHPLQFLYNLESVSAFRACIIDVTPLSDLPKLNYLSLNTNKIINNPLMHLTNYHKYDLSDQKEPSADELKFYNKILKVHSSHKQIRTIQNQNRIKKLRTFLFENKNDVETMFLDYDRKMNTQLKLLAYFIQGSDTQLQ</sequence>
<dbReference type="Gene3D" id="3.80.10.10">
    <property type="entry name" value="Ribonuclease Inhibitor"/>
    <property type="match status" value="2"/>
</dbReference>
<gene>
    <name evidence="4" type="ORF">HINF_LOCUS44468</name>
    <name evidence="3" type="ORF">HINF_LOCUS55430</name>
</gene>
<dbReference type="InterPro" id="IPR001611">
    <property type="entry name" value="Leu-rich_rpt"/>
</dbReference>
<organism evidence="3">
    <name type="scientific">Hexamita inflata</name>
    <dbReference type="NCBI Taxonomy" id="28002"/>
    <lineage>
        <taxon>Eukaryota</taxon>
        <taxon>Metamonada</taxon>
        <taxon>Diplomonadida</taxon>
        <taxon>Hexamitidae</taxon>
        <taxon>Hexamitinae</taxon>
        <taxon>Hexamita</taxon>
    </lineage>
</organism>
<dbReference type="EMBL" id="CAXDID020000189">
    <property type="protein sequence ID" value="CAL6051645.1"/>
    <property type="molecule type" value="Genomic_DNA"/>
</dbReference>
<evidence type="ECO:0000313" key="3">
    <source>
        <dbReference type="EMBL" id="CAI9967785.1"/>
    </source>
</evidence>
<dbReference type="AlphaFoldDB" id="A0AA86R064"/>
<name>A0AA86R064_9EUKA</name>
<keyword evidence="2" id="KW-0677">Repeat</keyword>
<dbReference type="Pfam" id="PF12799">
    <property type="entry name" value="LRR_4"/>
    <property type="match status" value="1"/>
</dbReference>
<protein>
    <submittedName>
        <fullName evidence="3">Leucine-rich repeat domain-containing protein</fullName>
    </submittedName>
    <submittedName>
        <fullName evidence="4">Leucine-rich_repeat domain-containing protein</fullName>
    </submittedName>
</protein>
<reference evidence="4 5" key="2">
    <citation type="submission" date="2024-07" db="EMBL/GenBank/DDBJ databases">
        <authorList>
            <person name="Akdeniz Z."/>
        </authorList>
    </citation>
    <scope>NUCLEOTIDE SEQUENCE [LARGE SCALE GENOMIC DNA]</scope>
</reference>
<evidence type="ECO:0000256" key="1">
    <source>
        <dbReference type="ARBA" id="ARBA00022614"/>
    </source>
</evidence>
<keyword evidence="5" id="KW-1185">Reference proteome</keyword>
<dbReference type="InterPro" id="IPR025875">
    <property type="entry name" value="Leu-rich_rpt_4"/>
</dbReference>
<evidence type="ECO:0000313" key="4">
    <source>
        <dbReference type="EMBL" id="CAL6051645.1"/>
    </source>
</evidence>
<dbReference type="InterPro" id="IPR032675">
    <property type="entry name" value="LRR_dom_sf"/>
</dbReference>
<dbReference type="Proteomes" id="UP001642409">
    <property type="component" value="Unassembled WGS sequence"/>
</dbReference>
<keyword evidence="1" id="KW-0433">Leucine-rich repeat</keyword>
<comment type="caution">
    <text evidence="3">The sequence shown here is derived from an EMBL/GenBank/DDBJ whole genome shotgun (WGS) entry which is preliminary data.</text>
</comment>
<dbReference type="SUPFAM" id="SSF52058">
    <property type="entry name" value="L domain-like"/>
    <property type="match status" value="1"/>
</dbReference>
<dbReference type="Pfam" id="PF13516">
    <property type="entry name" value="LRR_6"/>
    <property type="match status" value="2"/>
</dbReference>
<dbReference type="SMART" id="SM00365">
    <property type="entry name" value="LRR_SD22"/>
    <property type="match status" value="4"/>
</dbReference>
<dbReference type="GO" id="GO:0035591">
    <property type="term" value="F:signaling adaptor activity"/>
    <property type="evidence" value="ECO:0007669"/>
    <property type="project" value="TreeGrafter"/>
</dbReference>
<evidence type="ECO:0000256" key="2">
    <source>
        <dbReference type="ARBA" id="ARBA00022737"/>
    </source>
</evidence>
<dbReference type="InterPro" id="IPR052574">
    <property type="entry name" value="CDIRP"/>
</dbReference>
<dbReference type="PANTHER" id="PTHR47566">
    <property type="match status" value="1"/>
</dbReference>
<accession>A0AA86R064</accession>
<reference evidence="3" key="1">
    <citation type="submission" date="2023-06" db="EMBL/GenBank/DDBJ databases">
        <authorList>
            <person name="Kurt Z."/>
        </authorList>
    </citation>
    <scope>NUCLEOTIDE SEQUENCE</scope>
</reference>
<dbReference type="PROSITE" id="PS51450">
    <property type="entry name" value="LRR"/>
    <property type="match status" value="3"/>
</dbReference>
<dbReference type="EMBL" id="CATOUU010001030">
    <property type="protein sequence ID" value="CAI9967785.1"/>
    <property type="molecule type" value="Genomic_DNA"/>
</dbReference>
<dbReference type="PANTHER" id="PTHR47566:SF1">
    <property type="entry name" value="PROTEIN NUD1"/>
    <property type="match status" value="1"/>
</dbReference>
<proteinExistence type="predicted"/>
<evidence type="ECO:0000313" key="5">
    <source>
        <dbReference type="Proteomes" id="UP001642409"/>
    </source>
</evidence>